<protein>
    <submittedName>
        <fullName evidence="1">Uncharacterized protein</fullName>
    </submittedName>
</protein>
<gene>
    <name evidence="1" type="ORF">RND71_015656</name>
</gene>
<reference evidence="1" key="1">
    <citation type="submission" date="2023-12" db="EMBL/GenBank/DDBJ databases">
        <title>Genome assembly of Anisodus tanguticus.</title>
        <authorList>
            <person name="Wang Y.-J."/>
        </authorList>
    </citation>
    <scope>NUCLEOTIDE SEQUENCE</scope>
    <source>
        <strain evidence="1">KB-2021</strain>
        <tissue evidence="1">Leaf</tissue>
    </source>
</reference>
<sequence length="151" mass="17192">MALVCPLREDITKTKGLKHNPTQIEDDEFYLNAAKPSQISTSPQFQGGNELLTSSPIGYTSILKPPHLEDSLTYIIHEAIRHVVIPLCGTHLNHIELHQSRKHLIHTKAQQLDIPLAEMEVHICTCQELKRLRIRIIRDILSFFFHGFVAA</sequence>
<name>A0AAE1VC07_9SOLA</name>
<dbReference type="EMBL" id="JAVYJV010000008">
    <property type="protein sequence ID" value="KAK4364298.1"/>
    <property type="molecule type" value="Genomic_DNA"/>
</dbReference>
<accession>A0AAE1VC07</accession>
<dbReference type="AlphaFoldDB" id="A0AAE1VC07"/>
<proteinExistence type="predicted"/>
<evidence type="ECO:0000313" key="2">
    <source>
        <dbReference type="Proteomes" id="UP001291623"/>
    </source>
</evidence>
<keyword evidence="2" id="KW-1185">Reference proteome</keyword>
<evidence type="ECO:0000313" key="1">
    <source>
        <dbReference type="EMBL" id="KAK4364298.1"/>
    </source>
</evidence>
<organism evidence="1 2">
    <name type="scientific">Anisodus tanguticus</name>
    <dbReference type="NCBI Taxonomy" id="243964"/>
    <lineage>
        <taxon>Eukaryota</taxon>
        <taxon>Viridiplantae</taxon>
        <taxon>Streptophyta</taxon>
        <taxon>Embryophyta</taxon>
        <taxon>Tracheophyta</taxon>
        <taxon>Spermatophyta</taxon>
        <taxon>Magnoliopsida</taxon>
        <taxon>eudicotyledons</taxon>
        <taxon>Gunneridae</taxon>
        <taxon>Pentapetalae</taxon>
        <taxon>asterids</taxon>
        <taxon>lamiids</taxon>
        <taxon>Solanales</taxon>
        <taxon>Solanaceae</taxon>
        <taxon>Solanoideae</taxon>
        <taxon>Hyoscyameae</taxon>
        <taxon>Anisodus</taxon>
    </lineage>
</organism>
<dbReference type="Proteomes" id="UP001291623">
    <property type="component" value="Unassembled WGS sequence"/>
</dbReference>
<comment type="caution">
    <text evidence="1">The sequence shown here is derived from an EMBL/GenBank/DDBJ whole genome shotgun (WGS) entry which is preliminary data.</text>
</comment>